<dbReference type="PANTHER" id="PTHR46401">
    <property type="entry name" value="GLYCOSYLTRANSFERASE WBBK-RELATED"/>
    <property type="match status" value="1"/>
</dbReference>
<sequence>MKKILILTFSDVKNDSRIIRYINSLEKGYDIFLLGNGNLTDEKFFYIDINYRSRRKNKSIFDFLYYNFYLRFKTYNIIKNLRPDIVHANDFETFLPSYFAFKNKKDKIIYDSHEIWCERVGVRKNILTRIFNYLEYLLEKRLIKKIKYFVTVSNSIKNYFEEKYQTKNIFVVRNLPSLNIYSESEKSIFDFIKKEKRIKFVYIGPLSLERNIPFLIEVFKNFEKEFHLTLIGKDLIKISDSSNIKVFGSIDEKKVIPTLKLFDIGVHPLKTDNLNHKFSLPNKIFQYMASSLAIFVYENIETLKIVERCKNGFTADFSDKRNVIEKLEKFKEVDLEKFKDNSYKNFIENYNWEKEKVVYLNILKNL</sequence>
<accession>A0A101I4U2</accession>
<feature type="domain" description="Glycosyltransferase subfamily 4-like N-terminal" evidence="2">
    <location>
        <begin position="41"/>
        <end position="174"/>
    </location>
</feature>
<name>A0A101I4U2_UNCT6</name>
<dbReference type="Proteomes" id="UP000053467">
    <property type="component" value="Unassembled WGS sequence"/>
</dbReference>
<comment type="caution">
    <text evidence="3">The sequence shown here is derived from an EMBL/GenBank/DDBJ whole genome shotgun (WGS) entry which is preliminary data.</text>
</comment>
<gene>
    <name evidence="3" type="ORF">XE03_0464</name>
</gene>
<dbReference type="GO" id="GO:0016757">
    <property type="term" value="F:glycosyltransferase activity"/>
    <property type="evidence" value="ECO:0007669"/>
    <property type="project" value="TreeGrafter"/>
</dbReference>
<evidence type="ECO:0000313" key="4">
    <source>
        <dbReference type="Proteomes" id="UP000053467"/>
    </source>
</evidence>
<dbReference type="PANTHER" id="PTHR46401:SF2">
    <property type="entry name" value="GLYCOSYLTRANSFERASE WBBK-RELATED"/>
    <property type="match status" value="1"/>
</dbReference>
<dbReference type="AlphaFoldDB" id="A0A101I4U2"/>
<organism evidence="3 4">
    <name type="scientific">candidate division TA06 bacterium 34_109</name>
    <dbReference type="NCBI Taxonomy" id="1635277"/>
    <lineage>
        <taxon>Bacteria</taxon>
        <taxon>Bacteria division TA06</taxon>
    </lineage>
</organism>
<protein>
    <submittedName>
        <fullName evidence="3">Glycosyl transferase</fullName>
    </submittedName>
</protein>
<dbReference type="Gene3D" id="3.40.50.2000">
    <property type="entry name" value="Glycogen Phosphorylase B"/>
    <property type="match status" value="2"/>
</dbReference>
<dbReference type="EMBL" id="LGGX01000002">
    <property type="protein sequence ID" value="KUK87945.1"/>
    <property type="molecule type" value="Genomic_DNA"/>
</dbReference>
<reference evidence="4" key="1">
    <citation type="journal article" date="2015" name="MBio">
        <title>Genome-Resolved Metagenomic Analysis Reveals Roles for Candidate Phyla and Other Microbial Community Members in Biogeochemical Transformations in Oil Reservoirs.</title>
        <authorList>
            <person name="Hu P."/>
            <person name="Tom L."/>
            <person name="Singh A."/>
            <person name="Thomas B.C."/>
            <person name="Baker B.J."/>
            <person name="Piceno Y.M."/>
            <person name="Andersen G.L."/>
            <person name="Banfield J.F."/>
        </authorList>
    </citation>
    <scope>NUCLEOTIDE SEQUENCE [LARGE SCALE GENOMIC DNA]</scope>
</reference>
<proteinExistence type="predicted"/>
<dbReference type="SUPFAM" id="SSF53756">
    <property type="entry name" value="UDP-Glycosyltransferase/glycogen phosphorylase"/>
    <property type="match status" value="1"/>
</dbReference>
<dbReference type="GO" id="GO:0009103">
    <property type="term" value="P:lipopolysaccharide biosynthetic process"/>
    <property type="evidence" value="ECO:0007669"/>
    <property type="project" value="TreeGrafter"/>
</dbReference>
<evidence type="ECO:0000256" key="1">
    <source>
        <dbReference type="ARBA" id="ARBA00022679"/>
    </source>
</evidence>
<dbReference type="Pfam" id="PF13439">
    <property type="entry name" value="Glyco_transf_4"/>
    <property type="match status" value="1"/>
</dbReference>
<keyword evidence="1 3" id="KW-0808">Transferase</keyword>
<dbReference type="InterPro" id="IPR028098">
    <property type="entry name" value="Glyco_trans_4-like_N"/>
</dbReference>
<evidence type="ECO:0000259" key="2">
    <source>
        <dbReference type="Pfam" id="PF13439"/>
    </source>
</evidence>
<dbReference type="Pfam" id="PF13692">
    <property type="entry name" value="Glyco_trans_1_4"/>
    <property type="match status" value="1"/>
</dbReference>
<evidence type="ECO:0000313" key="3">
    <source>
        <dbReference type="EMBL" id="KUK87945.1"/>
    </source>
</evidence>